<comment type="caution">
    <text evidence="8">The sequence shown here is derived from an EMBL/GenBank/DDBJ whole genome shotgun (WGS) entry which is preliminary data.</text>
</comment>
<comment type="subcellular location">
    <subcellularLocation>
        <location evidence="1">Cell membrane</location>
        <topology evidence="1">Multi-pass membrane protein</topology>
    </subcellularLocation>
</comment>
<evidence type="ECO:0000256" key="3">
    <source>
        <dbReference type="ARBA" id="ARBA00022692"/>
    </source>
</evidence>
<dbReference type="Gene3D" id="1.20.1720.10">
    <property type="entry name" value="Multidrug resistance protein D"/>
    <property type="match status" value="1"/>
</dbReference>
<gene>
    <name evidence="8" type="ORF">LOB85_05550</name>
</gene>
<evidence type="ECO:0000256" key="2">
    <source>
        <dbReference type="ARBA" id="ARBA00022448"/>
    </source>
</evidence>
<keyword evidence="3 6" id="KW-0812">Transmembrane</keyword>
<keyword evidence="5 6" id="KW-0472">Membrane</keyword>
<evidence type="ECO:0000256" key="1">
    <source>
        <dbReference type="ARBA" id="ARBA00004651"/>
    </source>
</evidence>
<reference evidence="8 9" key="1">
    <citation type="submission" date="2021-12" db="EMBL/GenBank/DDBJ databases">
        <title>Antimicrobial susceptibility of Lactobacillus delbrueckii subsp. lactis obtained from milk products and other habitats.</title>
        <authorList>
            <person name="Shani N."/>
        </authorList>
    </citation>
    <scope>NUCLEOTIDE SEQUENCE [LARGE SCALE GENOMIC DNA]</scope>
    <source>
        <strain evidence="8 9">FAM 21755</strain>
    </source>
</reference>
<dbReference type="Proteomes" id="UP001200334">
    <property type="component" value="Unassembled WGS sequence"/>
</dbReference>
<keyword evidence="4 6" id="KW-1133">Transmembrane helix</keyword>
<feature type="transmembrane region" description="Helical" evidence="6">
    <location>
        <begin position="45"/>
        <end position="64"/>
    </location>
</feature>
<feature type="domain" description="Major facilitator superfamily (MFS) profile" evidence="7">
    <location>
        <begin position="1"/>
        <end position="135"/>
    </location>
</feature>
<dbReference type="Pfam" id="PF07690">
    <property type="entry name" value="MFS_1"/>
    <property type="match status" value="1"/>
</dbReference>
<proteinExistence type="predicted"/>
<accession>A0ABD4SIZ6</accession>
<dbReference type="PANTHER" id="PTHR23501">
    <property type="entry name" value="MAJOR FACILITATOR SUPERFAMILY"/>
    <property type="match status" value="1"/>
</dbReference>
<dbReference type="InterPro" id="IPR020846">
    <property type="entry name" value="MFS_dom"/>
</dbReference>
<evidence type="ECO:0000313" key="8">
    <source>
        <dbReference type="EMBL" id="MCD5563582.1"/>
    </source>
</evidence>
<dbReference type="AlphaFoldDB" id="A0ABD4SIZ6"/>
<evidence type="ECO:0000259" key="7">
    <source>
        <dbReference type="PROSITE" id="PS50850"/>
    </source>
</evidence>
<feature type="transmembrane region" description="Helical" evidence="6">
    <location>
        <begin position="15"/>
        <end position="39"/>
    </location>
</feature>
<dbReference type="PANTHER" id="PTHR23501:SF191">
    <property type="entry name" value="VACUOLAR BASIC AMINO ACID TRANSPORTER 4"/>
    <property type="match status" value="1"/>
</dbReference>
<evidence type="ECO:0000256" key="5">
    <source>
        <dbReference type="ARBA" id="ARBA00023136"/>
    </source>
</evidence>
<dbReference type="GO" id="GO:0005886">
    <property type="term" value="C:plasma membrane"/>
    <property type="evidence" value="ECO:0007669"/>
    <property type="project" value="UniProtKB-SubCell"/>
</dbReference>
<evidence type="ECO:0000313" key="9">
    <source>
        <dbReference type="Proteomes" id="UP001200334"/>
    </source>
</evidence>
<feature type="transmembrane region" description="Helical" evidence="6">
    <location>
        <begin position="71"/>
        <end position="89"/>
    </location>
</feature>
<sequence>MGTTAYLLKQVPARWLHLGATLAFICGCIICALTSSFPLMLAGRIIQGIATGFSTPIMFQLIFTQVPKQKLGLMTGFAGTIISFAPALGPTYEGLVVSAAKLADDLMAPFAPGFSQLNQRSGLHPQPGKRVKGKI</sequence>
<keyword evidence="2" id="KW-0813">Transport</keyword>
<dbReference type="InterPro" id="IPR011701">
    <property type="entry name" value="MFS"/>
</dbReference>
<dbReference type="PROSITE" id="PS50850">
    <property type="entry name" value="MFS"/>
    <property type="match status" value="1"/>
</dbReference>
<dbReference type="SUPFAM" id="SSF103473">
    <property type="entry name" value="MFS general substrate transporter"/>
    <property type="match status" value="1"/>
</dbReference>
<evidence type="ECO:0000256" key="6">
    <source>
        <dbReference type="SAM" id="Phobius"/>
    </source>
</evidence>
<name>A0ABD4SIZ6_LACDL</name>
<protein>
    <submittedName>
        <fullName evidence="8">MFS transporter</fullName>
    </submittedName>
</protein>
<evidence type="ECO:0000256" key="4">
    <source>
        <dbReference type="ARBA" id="ARBA00022989"/>
    </source>
</evidence>
<dbReference type="InterPro" id="IPR036259">
    <property type="entry name" value="MFS_trans_sf"/>
</dbReference>
<dbReference type="EMBL" id="JAJNUY010000019">
    <property type="protein sequence ID" value="MCD5563582.1"/>
    <property type="molecule type" value="Genomic_DNA"/>
</dbReference>
<organism evidence="8 9">
    <name type="scientific">Lactobacillus delbrueckii subsp. lactis</name>
    <dbReference type="NCBI Taxonomy" id="29397"/>
    <lineage>
        <taxon>Bacteria</taxon>
        <taxon>Bacillati</taxon>
        <taxon>Bacillota</taxon>
        <taxon>Bacilli</taxon>
        <taxon>Lactobacillales</taxon>
        <taxon>Lactobacillaceae</taxon>
        <taxon>Lactobacillus</taxon>
    </lineage>
</organism>